<feature type="compositionally biased region" description="Low complexity" evidence="1">
    <location>
        <begin position="37"/>
        <end position="47"/>
    </location>
</feature>
<evidence type="ECO:0000313" key="3">
    <source>
        <dbReference type="EMBL" id="BBC37421.1"/>
    </source>
</evidence>
<dbReference type="Pfam" id="PF13454">
    <property type="entry name" value="NAD_binding_9"/>
    <property type="match status" value="1"/>
</dbReference>
<feature type="compositionally biased region" description="Basic and acidic residues" evidence="1">
    <location>
        <begin position="109"/>
        <end position="119"/>
    </location>
</feature>
<feature type="compositionally biased region" description="Low complexity" evidence="1">
    <location>
        <begin position="809"/>
        <end position="825"/>
    </location>
</feature>
<sequence>MGRGGPATGAATFETSAARSEGGSTASTGGFEGGPAAGAAGPVRGPAESAAEPVDGPAPSATGPLGGPTASAARPVDGRPTHTAGPEGSAPTGPARPEGTPPPKAAGSDGDHAVRETRPDGPPASRGTSPDAPLVVCVIGAGPRGLSVLERICANADGIARPVVVHLVDPYPPGAGAVWRTDQPVELLMNTVASQVTLFTDDSVDCAGPSVPGPSLYEWSRTLGGAADAYPARVREEARRLGPDTYPTRSFHGHYLEWVFRHLLDTAPDHDVTVRVHRATAVALDDTPDGRQTVTLRDGRRLSGMDAVVLALGHGDVTPTPQERELRAFADRHDGLAYVEPANPADTDLSTIAPGTPVALRGLGLNFFDYVALLTEGRGGTFKEGQSGLVYLPSGNEPVLYAGSRRGVPYHARGENEKGALGRHDPRFLTPEVIAGFRRRVDAGRPVDFRADLWPLIDREVRTVYYEAWIRAAQGPAAAEDFIRSCAAGEPSAPEPALLDRYAVPPADRWDWQRIERPYGDRVFTDREDFRRWLLTYLRQDVVEARLGNMNGPLKAALDALRDLRNEIRLVVDHGGVSGESYRADLDGWYTPLNAYTSIGPPAFRIEQLIALIEAEVLHIVGPGMRVRPAEREGGFLVDAEPSAEPPVLVGTLIEARLPAVDLRRSTDPLLRGLFTADRCGPYRLGGHETGGLAVTDSPPRLLDATGRAHPHRFAFGVPTEGVRWVTAVGIRPGVGSVTLEDSDAIARAALGVAEESDAAAGPETDATVAPAADTTAQPRPDATVAPAAGAAPETDAATKPEAALAAGPRPAVTATPNTAPTVQAGATATARQTSAAGSA</sequence>
<dbReference type="EMBL" id="AP018448">
    <property type="protein sequence ID" value="BBC37421.1"/>
    <property type="molecule type" value="Genomic_DNA"/>
</dbReference>
<dbReference type="PANTHER" id="PTHR40254">
    <property type="entry name" value="BLR0577 PROTEIN"/>
    <property type="match status" value="1"/>
</dbReference>
<feature type="domain" description="FAD-dependent urate hydroxylase HpyO/Asp monooxygenase CreE-like FAD/NAD(P)-binding" evidence="2">
    <location>
        <begin position="138"/>
        <end position="314"/>
    </location>
</feature>
<evidence type="ECO:0000313" key="4">
    <source>
        <dbReference type="Proteomes" id="UP001321542"/>
    </source>
</evidence>
<feature type="compositionally biased region" description="Low complexity" evidence="1">
    <location>
        <begin position="765"/>
        <end position="798"/>
    </location>
</feature>
<gene>
    <name evidence="3" type="ORF">SGFS_087150</name>
</gene>
<reference evidence="3 4" key="1">
    <citation type="journal article" date="2010" name="ChemBioChem">
        <title>Cloning and characterization of the biosynthetic gene cluster of 16-membered macrolide antibiotic FD-891: involvement of a dual functional cytochrome P450 monooxygenase catalyzing epoxidation and hydroxylation.</title>
        <authorList>
            <person name="Kudo F."/>
            <person name="Motegi A."/>
            <person name="Mizoue K."/>
            <person name="Eguchi T."/>
        </authorList>
    </citation>
    <scope>NUCLEOTIDE SEQUENCE [LARGE SCALE GENOMIC DNA]</scope>
    <source>
        <strain evidence="3 4">A-8890</strain>
    </source>
</reference>
<feature type="compositionally biased region" description="Polar residues" evidence="1">
    <location>
        <begin position="13"/>
        <end position="28"/>
    </location>
</feature>
<dbReference type="PANTHER" id="PTHR40254:SF1">
    <property type="entry name" value="BLR0577 PROTEIN"/>
    <property type="match status" value="1"/>
</dbReference>
<feature type="compositionally biased region" description="Polar residues" evidence="1">
    <location>
        <begin position="830"/>
        <end position="840"/>
    </location>
</feature>
<evidence type="ECO:0000259" key="2">
    <source>
        <dbReference type="Pfam" id="PF13454"/>
    </source>
</evidence>
<protein>
    <recommendedName>
        <fullName evidence="2">FAD-dependent urate hydroxylase HpyO/Asp monooxygenase CreE-like FAD/NAD(P)-binding domain-containing protein</fullName>
    </recommendedName>
</protein>
<evidence type="ECO:0000256" key="1">
    <source>
        <dbReference type="SAM" id="MobiDB-lite"/>
    </source>
</evidence>
<organism evidence="3 4">
    <name type="scientific">Streptomyces graminofaciens</name>
    <dbReference type="NCBI Taxonomy" id="68212"/>
    <lineage>
        <taxon>Bacteria</taxon>
        <taxon>Bacillati</taxon>
        <taxon>Actinomycetota</taxon>
        <taxon>Actinomycetes</taxon>
        <taxon>Kitasatosporales</taxon>
        <taxon>Streptomycetaceae</taxon>
        <taxon>Streptomyces</taxon>
    </lineage>
</organism>
<feature type="region of interest" description="Disordered" evidence="1">
    <location>
        <begin position="1"/>
        <end position="132"/>
    </location>
</feature>
<accession>A0ABN5VVD3</accession>
<name>A0ABN5VVD3_9ACTN</name>
<dbReference type="InterPro" id="IPR038732">
    <property type="entry name" value="HpyO/CreE_NAD-binding"/>
</dbReference>
<proteinExistence type="predicted"/>
<dbReference type="InterPro" id="IPR052189">
    <property type="entry name" value="L-asp_N-monooxygenase_NS-form"/>
</dbReference>
<reference evidence="3 4" key="2">
    <citation type="journal article" date="2023" name="ChemBioChem">
        <title>Acyltransferase Domain Exchange between Two Independent Type I Polyketide Synthases in the Same Producer Strain of Macrolide Antibiotics.</title>
        <authorList>
            <person name="Kudo F."/>
            <person name="Kishikawa K."/>
            <person name="Tsuboi K."/>
            <person name="Kido T."/>
            <person name="Usui T."/>
            <person name="Hashimoto J."/>
            <person name="Shin-Ya K."/>
            <person name="Miyanaga A."/>
            <person name="Eguchi T."/>
        </authorList>
    </citation>
    <scope>NUCLEOTIDE SEQUENCE [LARGE SCALE GENOMIC DNA]</scope>
    <source>
        <strain evidence="3 4">A-8890</strain>
    </source>
</reference>
<dbReference type="SUPFAM" id="SSF51905">
    <property type="entry name" value="FAD/NAD(P)-binding domain"/>
    <property type="match status" value="1"/>
</dbReference>
<dbReference type="Proteomes" id="UP001321542">
    <property type="component" value="Chromosome"/>
</dbReference>
<feature type="region of interest" description="Disordered" evidence="1">
    <location>
        <begin position="755"/>
        <end position="840"/>
    </location>
</feature>
<dbReference type="InterPro" id="IPR036188">
    <property type="entry name" value="FAD/NAD-bd_sf"/>
</dbReference>
<keyword evidence="4" id="KW-1185">Reference proteome</keyword>